<dbReference type="PROSITE" id="PS00198">
    <property type="entry name" value="4FE4S_FER_1"/>
    <property type="match status" value="2"/>
</dbReference>
<keyword evidence="7 10" id="KW-0560">Oxidoreductase</keyword>
<comment type="similarity">
    <text evidence="2 10">Belongs to the HdrA family.</text>
</comment>
<dbReference type="UniPathway" id="UPA00647">
    <property type="reaction ID" value="UER00700"/>
</dbReference>
<dbReference type="KEGG" id="mpi:Mpet_0926"/>
<evidence type="ECO:0000313" key="12">
    <source>
        <dbReference type="EMBL" id="ADN35693.1"/>
    </source>
</evidence>
<evidence type="ECO:0000259" key="11">
    <source>
        <dbReference type="PROSITE" id="PS51379"/>
    </source>
</evidence>
<dbReference type="Pfam" id="PF12831">
    <property type="entry name" value="FAD_oxidored"/>
    <property type="match status" value="1"/>
</dbReference>
<dbReference type="EC" id="1.8.-.-" evidence="10"/>
<dbReference type="PROSITE" id="PS51379">
    <property type="entry name" value="4FE4S_FER_2"/>
    <property type="match status" value="2"/>
</dbReference>
<dbReference type="Proteomes" id="UP000006565">
    <property type="component" value="Chromosome"/>
</dbReference>
<dbReference type="GO" id="GO:0046872">
    <property type="term" value="F:metal ion binding"/>
    <property type="evidence" value="ECO:0007669"/>
    <property type="project" value="UniProtKB-KW"/>
</dbReference>
<dbReference type="Gene3D" id="3.30.70.20">
    <property type="match status" value="1"/>
</dbReference>
<evidence type="ECO:0000256" key="9">
    <source>
        <dbReference type="ARBA" id="ARBA00023014"/>
    </source>
</evidence>
<gene>
    <name evidence="12" type="ordered locus">Mpet_0926</name>
</gene>
<dbReference type="InterPro" id="IPR017896">
    <property type="entry name" value="4Fe4S_Fe-S-bd"/>
</dbReference>
<evidence type="ECO:0000313" key="13">
    <source>
        <dbReference type="Proteomes" id="UP000006565"/>
    </source>
</evidence>
<dbReference type="InterPro" id="IPR036188">
    <property type="entry name" value="FAD/NAD-bd_sf"/>
</dbReference>
<comment type="pathway">
    <text evidence="10">Cofactor metabolism; coenzyme M-coenzyme B heterodisulfide reduction; coenzyme B and coenzyme M from coenzyme M-coenzyme B heterodisulfide: step 1/1.</text>
</comment>
<keyword evidence="6 10" id="KW-0274">FAD</keyword>
<comment type="cofactor">
    <cofactor evidence="10">
        <name>[4Fe-4S] cluster</name>
        <dbReference type="ChEBI" id="CHEBI:49883"/>
    </cofactor>
</comment>
<organism evidence="12 13">
    <name type="scientific">Methanolacinia petrolearia (strain DSM 11571 / OCM 486 / SEBR 4847)</name>
    <name type="common">Methanoplanus petrolearius</name>
    <dbReference type="NCBI Taxonomy" id="679926"/>
    <lineage>
        <taxon>Archaea</taxon>
        <taxon>Methanobacteriati</taxon>
        <taxon>Methanobacteriota</taxon>
        <taxon>Stenosarchaea group</taxon>
        <taxon>Methanomicrobia</taxon>
        <taxon>Methanomicrobiales</taxon>
        <taxon>Methanomicrobiaceae</taxon>
        <taxon>Methanolacinia</taxon>
    </lineage>
</organism>
<keyword evidence="3 10" id="KW-0004">4Fe-4S</keyword>
<proteinExistence type="inferred from homology"/>
<evidence type="ECO:0000256" key="10">
    <source>
        <dbReference type="RuleBase" id="RU366072"/>
    </source>
</evidence>
<dbReference type="PANTHER" id="PTHR43498:SF1">
    <property type="entry name" value="COB--COM HETERODISULFIDE REDUCTASE IRON-SULFUR SUBUNIT A"/>
    <property type="match status" value="1"/>
</dbReference>
<keyword evidence="13" id="KW-1185">Reference proteome</keyword>
<dbReference type="HOGENOM" id="CLU_020302_1_0_2"/>
<feature type="domain" description="4Fe-4S ferredoxin-type" evidence="11">
    <location>
        <begin position="95"/>
        <end position="124"/>
    </location>
</feature>
<comment type="subunit">
    <text evidence="10">The ferredoxin:CoB-CoM heterodisulfide reductase is composed of three subunits; HdrA, HdrB and HdrC.</text>
</comment>
<comment type="cofactor">
    <cofactor evidence="1 10">
        <name>FAD</name>
        <dbReference type="ChEBI" id="CHEBI:57692"/>
    </cofactor>
</comment>
<evidence type="ECO:0000256" key="6">
    <source>
        <dbReference type="ARBA" id="ARBA00022827"/>
    </source>
</evidence>
<keyword evidence="4 10" id="KW-0285">Flavoprotein</keyword>
<evidence type="ECO:0000256" key="2">
    <source>
        <dbReference type="ARBA" id="ARBA00006561"/>
    </source>
</evidence>
<evidence type="ECO:0000256" key="7">
    <source>
        <dbReference type="ARBA" id="ARBA00023002"/>
    </source>
</evidence>
<dbReference type="InterPro" id="IPR039650">
    <property type="entry name" value="HdrA-like"/>
</dbReference>
<dbReference type="GeneID" id="9743386"/>
<evidence type="ECO:0000256" key="5">
    <source>
        <dbReference type="ARBA" id="ARBA00022723"/>
    </source>
</evidence>
<dbReference type="eggNOG" id="arCOG02234">
    <property type="taxonomic scope" value="Archaea"/>
</dbReference>
<dbReference type="PANTHER" id="PTHR43498">
    <property type="entry name" value="FERREDOXIN:COB-COM HETERODISULFIDE REDUCTASE SUBUNIT A"/>
    <property type="match status" value="1"/>
</dbReference>
<sequence>MSEIAVIGAGAAGIQAALDAANRGIKVHLIEREPTIGGRMAQLDKTFPTNDCSMCILSPKMVEAERNENIILHTLTEPVSLEGEVGNFKLTLLRHPRYVDAELCNGCGDCYEVCPVEVYNRYDAGLGVRKAIYKPHAQIVPNLAIRDPEHCIDCGLCYDVCGREAVRHDDEDSEEEFTINVAAIIIATGYDTYNPEKKTELMYLRHPDVITSLEFERMICASGPTGGKLRKLSNGEKPRSIVFVQCIGSRDLTIDRCYCSCVCCMYAIKNAMLIKEKNPDTGVTMLYMDIRAYGKGYEEYYERAKNLGINFVRGRPGEILEKPGKGLEIMVEDTETREFLKLSPDLIVLSVGMQPSKGADRIAEIFGIKTEDSGFFSSPEMKLNPVGTIRPGIYIAGAASAPKDIPDSVTQGEAAAMKAFLDALKAGA</sequence>
<keyword evidence="9 10" id="KW-0411">Iron-sulfur</keyword>
<reference evidence="12 13" key="1">
    <citation type="journal article" date="2010" name="Stand. Genomic Sci.">
        <title>Complete genome sequence of Methanoplanus petrolearius type strain (SEBR 4847).</title>
        <authorList>
            <person name="Brambilla E."/>
            <person name="Djao O.D."/>
            <person name="Daligault H."/>
            <person name="Lapidus A."/>
            <person name="Lucas S."/>
            <person name="Hammon N."/>
            <person name="Nolan M."/>
            <person name="Tice H."/>
            <person name="Cheng J.F."/>
            <person name="Han C."/>
            <person name="Tapia R."/>
            <person name="Goodwin L."/>
            <person name="Pitluck S."/>
            <person name="Liolios K."/>
            <person name="Ivanova N."/>
            <person name="Mavromatis K."/>
            <person name="Mikhailova N."/>
            <person name="Pati A."/>
            <person name="Chen A."/>
            <person name="Palaniappan K."/>
            <person name="Land M."/>
            <person name="Hauser L."/>
            <person name="Chang Y.J."/>
            <person name="Jeffries C.D."/>
            <person name="Rohde M."/>
            <person name="Spring S."/>
            <person name="Sikorski J."/>
            <person name="Goker M."/>
            <person name="Woyke T."/>
            <person name="Bristow J."/>
            <person name="Eisen J.A."/>
            <person name="Markowitz V."/>
            <person name="Hugenholtz P."/>
            <person name="Kyrpides N.C."/>
            <person name="Klenk H.P."/>
        </authorList>
    </citation>
    <scope>NUCLEOTIDE SEQUENCE [LARGE SCALE GENOMIC DNA]</scope>
    <source>
        <strain evidence="13">DSM 11571 / OCM 486 / SEBR 4847</strain>
    </source>
</reference>
<comment type="function">
    <text evidence="10">Part of a complex that catalyzes the reversible reduction of CoM-S-S-CoB to the thiol-coenzymes H-S-CoM (coenzyme M) and H-S-CoB (coenzyme B).</text>
</comment>
<dbReference type="GO" id="GO:0016491">
    <property type="term" value="F:oxidoreductase activity"/>
    <property type="evidence" value="ECO:0007669"/>
    <property type="project" value="UniProtKB-UniRule"/>
</dbReference>
<dbReference type="RefSeq" id="WP_013328871.1">
    <property type="nucleotide sequence ID" value="NC_014507.1"/>
</dbReference>
<keyword evidence="8 10" id="KW-0408">Iron</keyword>
<dbReference type="Gene3D" id="3.40.50.720">
    <property type="entry name" value="NAD(P)-binding Rossmann-like Domain"/>
    <property type="match status" value="1"/>
</dbReference>
<name>E1RJP6_METP4</name>
<evidence type="ECO:0000256" key="4">
    <source>
        <dbReference type="ARBA" id="ARBA00022630"/>
    </source>
</evidence>
<feature type="domain" description="4Fe-4S ferredoxin-type" evidence="11">
    <location>
        <begin position="141"/>
        <end position="171"/>
    </location>
</feature>
<dbReference type="EMBL" id="CP002117">
    <property type="protein sequence ID" value="ADN35693.1"/>
    <property type="molecule type" value="Genomic_DNA"/>
</dbReference>
<evidence type="ECO:0000256" key="3">
    <source>
        <dbReference type="ARBA" id="ARBA00022485"/>
    </source>
</evidence>
<dbReference type="GO" id="GO:0051539">
    <property type="term" value="F:4 iron, 4 sulfur cluster binding"/>
    <property type="evidence" value="ECO:0007669"/>
    <property type="project" value="UniProtKB-UniRule"/>
</dbReference>
<keyword evidence="5 10" id="KW-0479">Metal-binding</keyword>
<accession>E1RJP6</accession>
<protein>
    <recommendedName>
        <fullName evidence="10">CoB--CoM heterodisulfide reductase iron-sulfur subunit A</fullName>
        <ecNumber evidence="10">1.8.-.-</ecNumber>
    </recommendedName>
</protein>
<dbReference type="AlphaFoldDB" id="E1RJP6"/>
<evidence type="ECO:0000256" key="8">
    <source>
        <dbReference type="ARBA" id="ARBA00023004"/>
    </source>
</evidence>
<dbReference type="OrthoDB" id="32867at2157"/>
<dbReference type="Pfam" id="PF13237">
    <property type="entry name" value="Fer4_10"/>
    <property type="match status" value="1"/>
</dbReference>
<dbReference type="STRING" id="679926.Mpet_0926"/>
<evidence type="ECO:0000256" key="1">
    <source>
        <dbReference type="ARBA" id="ARBA00001974"/>
    </source>
</evidence>
<dbReference type="InterPro" id="IPR017900">
    <property type="entry name" value="4Fe4S_Fe_S_CS"/>
</dbReference>
<dbReference type="SUPFAM" id="SSF51905">
    <property type="entry name" value="FAD/NAD(P)-binding domain"/>
    <property type="match status" value="1"/>
</dbReference>